<evidence type="ECO:0000313" key="1">
    <source>
        <dbReference type="EMBL" id="ASU33548.1"/>
    </source>
</evidence>
<accession>A0A223NV91</accession>
<reference evidence="1 2" key="1">
    <citation type="submission" date="2017-08" db="EMBL/GenBank/DDBJ databases">
        <title>Complete genome sequence of Mucilaginibacter sp. strain BJC16-A31.</title>
        <authorList>
            <consortium name="Henan University of Science and Technology"/>
            <person name="You X."/>
        </authorList>
    </citation>
    <scope>NUCLEOTIDE SEQUENCE [LARGE SCALE GENOMIC DNA]</scope>
    <source>
        <strain evidence="1 2">BJC16-A31</strain>
    </source>
</reference>
<dbReference type="AlphaFoldDB" id="A0A223NV91"/>
<gene>
    <name evidence="1" type="ORF">MuYL_1652</name>
</gene>
<evidence type="ECO:0008006" key="3">
    <source>
        <dbReference type="Google" id="ProtNLM"/>
    </source>
</evidence>
<dbReference type="OrthoDB" id="1490871at2"/>
<dbReference type="SUPFAM" id="SSF56219">
    <property type="entry name" value="DNase I-like"/>
    <property type="match status" value="1"/>
</dbReference>
<protein>
    <recommendedName>
        <fullName evidence="3">Endonuclease/Exonuclease/phosphatase family protein</fullName>
    </recommendedName>
</protein>
<organism evidence="1 2">
    <name type="scientific">Mucilaginibacter xinganensis</name>
    <dbReference type="NCBI Taxonomy" id="1234841"/>
    <lineage>
        <taxon>Bacteria</taxon>
        <taxon>Pseudomonadati</taxon>
        <taxon>Bacteroidota</taxon>
        <taxon>Sphingobacteriia</taxon>
        <taxon>Sphingobacteriales</taxon>
        <taxon>Sphingobacteriaceae</taxon>
        <taxon>Mucilaginibacter</taxon>
    </lineage>
</organism>
<name>A0A223NV91_9SPHI</name>
<keyword evidence="2" id="KW-1185">Reference proteome</keyword>
<dbReference type="RefSeq" id="WP_094569991.1">
    <property type="nucleotide sequence ID" value="NZ_CP022743.1"/>
</dbReference>
<dbReference type="Gene3D" id="3.60.10.10">
    <property type="entry name" value="Endonuclease/exonuclease/phosphatase"/>
    <property type="match status" value="1"/>
</dbReference>
<dbReference type="KEGG" id="muc:MuYL_1652"/>
<dbReference type="InterPro" id="IPR036691">
    <property type="entry name" value="Endo/exonu/phosph_ase_sf"/>
</dbReference>
<dbReference type="Proteomes" id="UP000215002">
    <property type="component" value="Chromosome"/>
</dbReference>
<sequence length="328" mass="35036">MKIVSWNLRNISLNKLGNAFSPTFNAYGLGNNVLDYMVGLVMGTNRWNAIPNLSTNPADVFVMIELKTGGSQKGRAVSGNCLPALNAVTAALNTLVGLRYPGNPNPPYQYNYAVPLVIGRNETVGIIFNTVSLALVATNAFRNTTNNNWINPRSPFGAQFRIIANNAVFQVVGLHAPPPKGGAALKYRPPIDYCRLLPTTAPAALANTFFMGDFNCNPGSTYTNGGGAAVSPFTGLAGFTTQIPNGTLSSVRTKVANAYAPPANYLSDAYDNIIYNDPIPVANVHQLVVDTIGGARNMNVVPIVYANLTGVLNAYNKVSDHLPVAMEW</sequence>
<evidence type="ECO:0000313" key="2">
    <source>
        <dbReference type="Proteomes" id="UP000215002"/>
    </source>
</evidence>
<proteinExistence type="predicted"/>
<dbReference type="EMBL" id="CP022743">
    <property type="protein sequence ID" value="ASU33548.1"/>
    <property type="molecule type" value="Genomic_DNA"/>
</dbReference>